<gene>
    <name evidence="13" type="ORF">NSK_000674</name>
</gene>
<evidence type="ECO:0000256" key="3">
    <source>
        <dbReference type="ARBA" id="ARBA00009105"/>
    </source>
</evidence>
<dbReference type="SUPFAM" id="SSF53448">
    <property type="entry name" value="Nucleotide-diphospho-sugar transferases"/>
    <property type="match status" value="1"/>
</dbReference>
<evidence type="ECO:0000313" key="14">
    <source>
        <dbReference type="Proteomes" id="UP000355283"/>
    </source>
</evidence>
<dbReference type="EMBL" id="SDOX01000002">
    <property type="protein sequence ID" value="TFJ88325.1"/>
    <property type="molecule type" value="Genomic_DNA"/>
</dbReference>
<evidence type="ECO:0000256" key="2">
    <source>
        <dbReference type="ARBA" id="ARBA00004606"/>
    </source>
</evidence>
<dbReference type="GO" id="GO:0000026">
    <property type="term" value="F:alpha-1,2-mannosyltransferase activity"/>
    <property type="evidence" value="ECO:0007669"/>
    <property type="project" value="TreeGrafter"/>
</dbReference>
<evidence type="ECO:0000256" key="6">
    <source>
        <dbReference type="ARBA" id="ARBA00022968"/>
    </source>
</evidence>
<evidence type="ECO:0000256" key="5">
    <source>
        <dbReference type="ARBA" id="ARBA00022692"/>
    </source>
</evidence>
<evidence type="ECO:0000256" key="8">
    <source>
        <dbReference type="ARBA" id="ARBA00023034"/>
    </source>
</evidence>
<dbReference type="PANTHER" id="PTHR31646:SF1">
    <property type="entry name" value="ALPHA-1,2-MANNOSYLTRANSFERASE MNN2"/>
    <property type="match status" value="1"/>
</dbReference>
<keyword evidence="7 12" id="KW-1133">Transmembrane helix</keyword>
<feature type="compositionally biased region" description="Gly residues" evidence="11">
    <location>
        <begin position="329"/>
        <end position="339"/>
    </location>
</feature>
<evidence type="ECO:0000256" key="12">
    <source>
        <dbReference type="SAM" id="Phobius"/>
    </source>
</evidence>
<evidence type="ECO:0000256" key="1">
    <source>
        <dbReference type="ARBA" id="ARBA00004394"/>
    </source>
</evidence>
<keyword evidence="4" id="KW-0808">Transferase</keyword>
<comment type="caution">
    <text evidence="13">The sequence shown here is derived from an EMBL/GenBank/DDBJ whole genome shotgun (WGS) entry which is preliminary data.</text>
</comment>
<keyword evidence="6" id="KW-0735">Signal-anchor</keyword>
<evidence type="ECO:0000256" key="10">
    <source>
        <dbReference type="ARBA" id="ARBA00037847"/>
    </source>
</evidence>
<evidence type="ECO:0000256" key="11">
    <source>
        <dbReference type="SAM" id="MobiDB-lite"/>
    </source>
</evidence>
<dbReference type="Proteomes" id="UP000355283">
    <property type="component" value="Unassembled WGS sequence"/>
</dbReference>
<dbReference type="InterPro" id="IPR022751">
    <property type="entry name" value="Alpha_mannosyltransferase"/>
</dbReference>
<comment type="similarity">
    <text evidence="3">Belongs to the MNN1/MNT family.</text>
</comment>
<evidence type="ECO:0000256" key="9">
    <source>
        <dbReference type="ARBA" id="ARBA00023136"/>
    </source>
</evidence>
<dbReference type="GO" id="GO:0000139">
    <property type="term" value="C:Golgi membrane"/>
    <property type="evidence" value="ECO:0007669"/>
    <property type="project" value="UniProtKB-SubCell"/>
</dbReference>
<keyword evidence="14" id="KW-1185">Reference proteome</keyword>
<dbReference type="InterPro" id="IPR029044">
    <property type="entry name" value="Nucleotide-diphossugar_trans"/>
</dbReference>
<accession>A0A4D9DFA7</accession>
<dbReference type="Pfam" id="PF11051">
    <property type="entry name" value="Mannosyl_trans3"/>
    <property type="match status" value="1"/>
</dbReference>
<feature type="transmembrane region" description="Helical" evidence="12">
    <location>
        <begin position="17"/>
        <end position="38"/>
    </location>
</feature>
<evidence type="ECO:0000313" key="13">
    <source>
        <dbReference type="EMBL" id="TFJ88325.1"/>
    </source>
</evidence>
<dbReference type="GO" id="GO:0046354">
    <property type="term" value="P:mannan biosynthetic process"/>
    <property type="evidence" value="ECO:0007669"/>
    <property type="project" value="TreeGrafter"/>
</dbReference>
<evidence type="ECO:0000256" key="7">
    <source>
        <dbReference type="ARBA" id="ARBA00022989"/>
    </source>
</evidence>
<sequence length="493" mass="53857">MSTFGTRAVGNAFSLKWVIRGVAGLIIINIFLQTGFFLPGPILSSTGRHDAVCTPFDPVAAPFSLHLLGSAFNFTPATPTATPDALFHGKGIVIAASGAIARQAAGAYVTALVLRTVLHEDLPIEIFYSGPEEAFQGPVLKALEALPDVHLLDLESALSNLHAWGLRTLEPLPSLQALRGYAAKAYAMQACSFQEALLFDAGAIPFVPASRFFGLPSYHRHGLAVFSDYVSIDTAQWRYILQGMCLDVRQVARALNGRELDSSCVVMDKRRNADALAVSLALNGPCQALTYATLWGDKDTWALAMFYVGKTVSVRECEPGYLLKARPSGEGGGEGGAEGGARESTDTSSSPLQVARKVNGHVQFLKDKSSQSPPGLVPLHHNNQLLDLRNYHRHKNGIYMDVFSHLGDVLMPGTRRRDCRAFPARDLLPLSPVMHAAYEAVALALEENKIDHCVCRDDWISCEADIVRLRHKYWVLRLIDWWAPREAEGGVRE</sequence>
<organism evidence="13 14">
    <name type="scientific">Nannochloropsis salina CCMP1776</name>
    <dbReference type="NCBI Taxonomy" id="1027361"/>
    <lineage>
        <taxon>Eukaryota</taxon>
        <taxon>Sar</taxon>
        <taxon>Stramenopiles</taxon>
        <taxon>Ochrophyta</taxon>
        <taxon>Eustigmatophyceae</taxon>
        <taxon>Eustigmatales</taxon>
        <taxon>Monodopsidaceae</taxon>
        <taxon>Microchloropsis</taxon>
        <taxon>Microchloropsis salina</taxon>
    </lineage>
</organism>
<comment type="subcellular location">
    <subcellularLocation>
        <location evidence="10">Endomembrane system</location>
        <topology evidence="10">Single-pass membrane protein</topology>
    </subcellularLocation>
    <subcellularLocation>
        <location evidence="1">Golgi apparatus membrane</location>
    </subcellularLocation>
    <subcellularLocation>
        <location evidence="2">Membrane</location>
        <topology evidence="2">Single-pass type II membrane protein</topology>
    </subcellularLocation>
</comment>
<keyword evidence="8" id="KW-0333">Golgi apparatus</keyword>
<feature type="region of interest" description="Disordered" evidence="11">
    <location>
        <begin position="325"/>
        <end position="352"/>
    </location>
</feature>
<dbReference type="PANTHER" id="PTHR31646">
    <property type="entry name" value="ALPHA-1,2-MANNOSYLTRANSFERASE MNN2"/>
    <property type="match status" value="1"/>
</dbReference>
<reference evidence="13 14" key="1">
    <citation type="submission" date="2019-01" db="EMBL/GenBank/DDBJ databases">
        <title>Nuclear Genome Assembly of the Microalgal Biofuel strain Nannochloropsis salina CCMP1776.</title>
        <authorList>
            <person name="Hovde B."/>
        </authorList>
    </citation>
    <scope>NUCLEOTIDE SEQUENCE [LARGE SCALE GENOMIC DNA]</scope>
    <source>
        <strain evidence="13 14">CCMP1776</strain>
    </source>
</reference>
<protein>
    <submittedName>
        <fullName evidence="13">Uncharacterized protein</fullName>
    </submittedName>
</protein>
<dbReference type="AlphaFoldDB" id="A0A4D9DFA7"/>
<name>A0A4D9DFA7_9STRA</name>
<proteinExistence type="inferred from homology"/>
<evidence type="ECO:0000256" key="4">
    <source>
        <dbReference type="ARBA" id="ARBA00022679"/>
    </source>
</evidence>
<dbReference type="OrthoDB" id="430354at2759"/>
<keyword evidence="9 12" id="KW-0472">Membrane</keyword>
<keyword evidence="5 12" id="KW-0812">Transmembrane</keyword>